<evidence type="ECO:0000313" key="9">
    <source>
        <dbReference type="Proteomes" id="UP001158576"/>
    </source>
</evidence>
<evidence type="ECO:0000256" key="1">
    <source>
        <dbReference type="ARBA" id="ARBA00004651"/>
    </source>
</evidence>
<keyword evidence="6" id="KW-0739">Sodium transport</keyword>
<evidence type="ECO:0000256" key="2">
    <source>
        <dbReference type="ARBA" id="ARBA00022448"/>
    </source>
</evidence>
<keyword evidence="7" id="KW-1133">Transmembrane helix</keyword>
<keyword evidence="7" id="KW-0472">Membrane</keyword>
<evidence type="ECO:0000256" key="5">
    <source>
        <dbReference type="ARBA" id="ARBA00023065"/>
    </source>
</evidence>
<proteinExistence type="predicted"/>
<reference evidence="8 9" key="1">
    <citation type="submission" date="2021-04" db="EMBL/GenBank/DDBJ databases">
        <authorList>
            <person name="Bliznina A."/>
        </authorList>
    </citation>
    <scope>NUCLEOTIDE SEQUENCE [LARGE SCALE GENOMIC DNA]</scope>
</reference>
<name>A0ABN7RJ30_OIKDI</name>
<evidence type="ECO:0000256" key="3">
    <source>
        <dbReference type="ARBA" id="ARBA00022475"/>
    </source>
</evidence>
<dbReference type="InterPro" id="IPR051163">
    <property type="entry name" value="Sodium:Solute_Symporter_SSF"/>
</dbReference>
<gene>
    <name evidence="8" type="ORF">OKIOD_LOCUS684</name>
</gene>
<keyword evidence="5" id="KW-0406">Ion transport</keyword>
<dbReference type="PANTHER" id="PTHR42985:SF45">
    <property type="entry name" value="SODIUM_IODIDE COTRANSPORTER-LIKE"/>
    <property type="match status" value="1"/>
</dbReference>
<evidence type="ECO:0000313" key="8">
    <source>
        <dbReference type="EMBL" id="CAG5078936.1"/>
    </source>
</evidence>
<sequence>MENRSCEDADLLNDPEASFQAADYAILGVMLALSGVIGIFFAWKDRKESSEVYMMGGGSVSPFPIAASLATTFSRP</sequence>
<comment type="subcellular location">
    <subcellularLocation>
        <location evidence="1">Cell membrane</location>
        <topology evidence="1">Multi-pass membrane protein</topology>
    </subcellularLocation>
</comment>
<dbReference type="EMBL" id="OU015568">
    <property type="protein sequence ID" value="CAG5078936.1"/>
    <property type="molecule type" value="Genomic_DNA"/>
</dbReference>
<dbReference type="Proteomes" id="UP001158576">
    <property type="component" value="Chromosome PAR"/>
</dbReference>
<keyword evidence="9" id="KW-1185">Reference proteome</keyword>
<organism evidence="8 9">
    <name type="scientific">Oikopleura dioica</name>
    <name type="common">Tunicate</name>
    <dbReference type="NCBI Taxonomy" id="34765"/>
    <lineage>
        <taxon>Eukaryota</taxon>
        <taxon>Metazoa</taxon>
        <taxon>Chordata</taxon>
        <taxon>Tunicata</taxon>
        <taxon>Appendicularia</taxon>
        <taxon>Copelata</taxon>
        <taxon>Oikopleuridae</taxon>
        <taxon>Oikopleura</taxon>
    </lineage>
</organism>
<evidence type="ECO:0000256" key="4">
    <source>
        <dbReference type="ARBA" id="ARBA00023053"/>
    </source>
</evidence>
<keyword evidence="2" id="KW-0813">Transport</keyword>
<keyword evidence="3" id="KW-1003">Cell membrane</keyword>
<feature type="transmembrane region" description="Helical" evidence="7">
    <location>
        <begin position="24"/>
        <end position="43"/>
    </location>
</feature>
<keyword evidence="4" id="KW-0915">Sodium</keyword>
<dbReference type="PANTHER" id="PTHR42985">
    <property type="entry name" value="SODIUM-COUPLED MONOCARBOXYLATE TRANSPORTER"/>
    <property type="match status" value="1"/>
</dbReference>
<keyword evidence="7" id="KW-0812">Transmembrane</keyword>
<evidence type="ECO:0000256" key="6">
    <source>
        <dbReference type="ARBA" id="ARBA00023201"/>
    </source>
</evidence>
<evidence type="ECO:0000256" key="7">
    <source>
        <dbReference type="SAM" id="Phobius"/>
    </source>
</evidence>
<accession>A0ABN7RJ30</accession>
<protein>
    <submittedName>
        <fullName evidence="8">Oidioi.mRNA.OKI2018_I69.PAR.g9126.t1.cds</fullName>
    </submittedName>
</protein>